<evidence type="ECO:0000313" key="5">
    <source>
        <dbReference type="EMBL" id="MFC5862680.1"/>
    </source>
</evidence>
<dbReference type="PRINTS" id="PR00778">
    <property type="entry name" value="HTHARSR"/>
</dbReference>
<sequence>MNSYQQFALDALGDSTRRAIVDRLLRGPVSVGKLAEEFPISRPAISQHLRLLKEARLVIDEAQGTRRVYRLNPEGFETLRSYFDQFWIMALTAFKEKVEEQ</sequence>
<dbReference type="RefSeq" id="WP_263336401.1">
    <property type="nucleotide sequence ID" value="NZ_JAGSYH010000003.1"/>
</dbReference>
<comment type="caution">
    <text evidence="5">The sequence shown here is derived from an EMBL/GenBank/DDBJ whole genome shotgun (WGS) entry which is preliminary data.</text>
</comment>
<proteinExistence type="predicted"/>
<dbReference type="InterPro" id="IPR011991">
    <property type="entry name" value="ArsR-like_HTH"/>
</dbReference>
<dbReference type="InterPro" id="IPR051081">
    <property type="entry name" value="HTH_MetalResp_TranReg"/>
</dbReference>
<feature type="domain" description="HTH arsR-type" evidence="4">
    <location>
        <begin position="1"/>
        <end position="98"/>
    </location>
</feature>
<name>A0ABW1EFA9_9BACT</name>
<dbReference type="NCBIfam" id="NF033788">
    <property type="entry name" value="HTH_metalloreg"/>
    <property type="match status" value="1"/>
</dbReference>
<evidence type="ECO:0000259" key="4">
    <source>
        <dbReference type="PROSITE" id="PS50987"/>
    </source>
</evidence>
<dbReference type="InterPro" id="IPR036388">
    <property type="entry name" value="WH-like_DNA-bd_sf"/>
</dbReference>
<keyword evidence="2" id="KW-0238">DNA-binding</keyword>
<keyword evidence="3" id="KW-0804">Transcription</keyword>
<dbReference type="SUPFAM" id="SSF46785">
    <property type="entry name" value="Winged helix' DNA-binding domain"/>
    <property type="match status" value="1"/>
</dbReference>
<accession>A0ABW1EFA9</accession>
<evidence type="ECO:0000256" key="1">
    <source>
        <dbReference type="ARBA" id="ARBA00023015"/>
    </source>
</evidence>
<dbReference type="CDD" id="cd00090">
    <property type="entry name" value="HTH_ARSR"/>
    <property type="match status" value="1"/>
</dbReference>
<keyword evidence="1" id="KW-0805">Transcription regulation</keyword>
<dbReference type="Pfam" id="PF01022">
    <property type="entry name" value="HTH_5"/>
    <property type="match status" value="1"/>
</dbReference>
<keyword evidence="6" id="KW-1185">Reference proteome</keyword>
<dbReference type="InterPro" id="IPR001845">
    <property type="entry name" value="HTH_ArsR_DNA-bd_dom"/>
</dbReference>
<evidence type="ECO:0000313" key="6">
    <source>
        <dbReference type="Proteomes" id="UP001596091"/>
    </source>
</evidence>
<gene>
    <name evidence="5" type="ORF">ACFPT7_10300</name>
</gene>
<dbReference type="PROSITE" id="PS50987">
    <property type="entry name" value="HTH_ARSR_2"/>
    <property type="match status" value="1"/>
</dbReference>
<organism evidence="5 6">
    <name type="scientific">Acidicapsa dinghuensis</name>
    <dbReference type="NCBI Taxonomy" id="2218256"/>
    <lineage>
        <taxon>Bacteria</taxon>
        <taxon>Pseudomonadati</taxon>
        <taxon>Acidobacteriota</taxon>
        <taxon>Terriglobia</taxon>
        <taxon>Terriglobales</taxon>
        <taxon>Acidobacteriaceae</taxon>
        <taxon>Acidicapsa</taxon>
    </lineage>
</organism>
<dbReference type="PANTHER" id="PTHR33154:SF33">
    <property type="entry name" value="TRANSCRIPTIONAL REPRESSOR SDPR"/>
    <property type="match status" value="1"/>
</dbReference>
<dbReference type="Gene3D" id="1.10.10.10">
    <property type="entry name" value="Winged helix-like DNA-binding domain superfamily/Winged helix DNA-binding domain"/>
    <property type="match status" value="1"/>
</dbReference>
<dbReference type="InterPro" id="IPR036390">
    <property type="entry name" value="WH_DNA-bd_sf"/>
</dbReference>
<protein>
    <submittedName>
        <fullName evidence="5">ArsR/SmtB family transcription factor</fullName>
    </submittedName>
</protein>
<evidence type="ECO:0000256" key="2">
    <source>
        <dbReference type="ARBA" id="ARBA00023125"/>
    </source>
</evidence>
<evidence type="ECO:0000256" key="3">
    <source>
        <dbReference type="ARBA" id="ARBA00023163"/>
    </source>
</evidence>
<dbReference type="PANTHER" id="PTHR33154">
    <property type="entry name" value="TRANSCRIPTIONAL REGULATOR, ARSR FAMILY"/>
    <property type="match status" value="1"/>
</dbReference>
<dbReference type="EMBL" id="JBHSPH010000002">
    <property type="protein sequence ID" value="MFC5862680.1"/>
    <property type="molecule type" value="Genomic_DNA"/>
</dbReference>
<dbReference type="Proteomes" id="UP001596091">
    <property type="component" value="Unassembled WGS sequence"/>
</dbReference>
<reference evidence="6" key="1">
    <citation type="journal article" date="2019" name="Int. J. Syst. Evol. Microbiol.">
        <title>The Global Catalogue of Microorganisms (GCM) 10K type strain sequencing project: providing services to taxonomists for standard genome sequencing and annotation.</title>
        <authorList>
            <consortium name="The Broad Institute Genomics Platform"/>
            <consortium name="The Broad Institute Genome Sequencing Center for Infectious Disease"/>
            <person name="Wu L."/>
            <person name="Ma J."/>
        </authorList>
    </citation>
    <scope>NUCLEOTIDE SEQUENCE [LARGE SCALE GENOMIC DNA]</scope>
    <source>
        <strain evidence="6">JCM 4087</strain>
    </source>
</reference>
<dbReference type="SMART" id="SM00418">
    <property type="entry name" value="HTH_ARSR"/>
    <property type="match status" value="1"/>
</dbReference>